<dbReference type="GO" id="GO:0005737">
    <property type="term" value="C:cytoplasm"/>
    <property type="evidence" value="ECO:0007669"/>
    <property type="project" value="UniProtKB-SubCell"/>
</dbReference>
<dbReference type="InterPro" id="IPR019376">
    <property type="entry name" value="Myeloid_leukemia_factor"/>
</dbReference>
<keyword evidence="7" id="KW-1185">Reference proteome</keyword>
<evidence type="ECO:0000256" key="5">
    <source>
        <dbReference type="SAM" id="MobiDB-lite"/>
    </source>
</evidence>
<evidence type="ECO:0000256" key="4">
    <source>
        <dbReference type="ARBA" id="ARBA00022553"/>
    </source>
</evidence>
<proteinExistence type="inferred from homology"/>
<dbReference type="AlphaFoldDB" id="A0A371EBB8"/>
<sequence length="388" mass="42637">MQGRGGGRDPFSDFGGAFGGFGGFGHSFGPPESLFSSFFGGRDPFNDPFFTRPFGGMFESSPFGGPTGFPFPPGIPPSVFLEHQSLGMHPSRFLEDQSLGMHPSRFLEDQTLSMHPSGFLQRQALVPSGQRGPIIQELDSDDENEDATEEKNGNPRKHSRSNDDPFVEHPDDEIEGKKKSKHLQTGNEYNRVNTTRPQPQSHSFCFQSSTVSCGGPNGMYYTSSRTRRSGSDGVTFEERKEADSSTRQASHVISRGIHGQGYSHSRKLNSNGKVDTMQTLHNINEAFLIVLGCDFVDELAGFKEEWKAKGQKHLPGWTESIGVRNNGQGEQARQGGWALPSSEPSHLGGTIFEARDTIGSCSSPTQERVRTDSTGRKAYRPRGGRDRN</sequence>
<feature type="region of interest" description="Disordered" evidence="5">
    <location>
        <begin position="133"/>
        <end position="202"/>
    </location>
</feature>
<accession>A0A371EBB8</accession>
<protein>
    <recommendedName>
        <fullName evidence="8">Glycine-rich protein</fullName>
    </recommendedName>
</protein>
<reference evidence="6" key="1">
    <citation type="submission" date="2018-05" db="EMBL/GenBank/DDBJ databases">
        <title>Draft genome of Mucuna pruriens seed.</title>
        <authorList>
            <person name="Nnadi N.E."/>
            <person name="Vos R."/>
            <person name="Hasami M.H."/>
            <person name="Devisetty U.K."/>
            <person name="Aguiy J.C."/>
        </authorList>
    </citation>
    <scope>NUCLEOTIDE SEQUENCE [LARGE SCALE GENOMIC DNA]</scope>
    <source>
        <strain evidence="6">JCA_2017</strain>
    </source>
</reference>
<dbReference type="PANTHER" id="PTHR13105">
    <property type="entry name" value="MYELOID LEUKEMIA FACTOR"/>
    <property type="match status" value="1"/>
</dbReference>
<dbReference type="Pfam" id="PF10248">
    <property type="entry name" value="Mlf1IP"/>
    <property type="match status" value="1"/>
</dbReference>
<keyword evidence="4" id="KW-0597">Phosphoprotein</keyword>
<feature type="compositionally biased region" description="Basic and acidic residues" evidence="5">
    <location>
        <begin position="160"/>
        <end position="169"/>
    </location>
</feature>
<evidence type="ECO:0000256" key="1">
    <source>
        <dbReference type="ARBA" id="ARBA00004496"/>
    </source>
</evidence>
<dbReference type="OrthoDB" id="8707547at2759"/>
<dbReference type="Proteomes" id="UP000257109">
    <property type="component" value="Unassembled WGS sequence"/>
</dbReference>
<evidence type="ECO:0000313" key="7">
    <source>
        <dbReference type="Proteomes" id="UP000257109"/>
    </source>
</evidence>
<comment type="subcellular location">
    <subcellularLocation>
        <location evidence="1">Cytoplasm</location>
    </subcellularLocation>
</comment>
<evidence type="ECO:0000313" key="6">
    <source>
        <dbReference type="EMBL" id="RDX63330.1"/>
    </source>
</evidence>
<evidence type="ECO:0000256" key="2">
    <source>
        <dbReference type="ARBA" id="ARBA00008332"/>
    </source>
</evidence>
<keyword evidence="3" id="KW-0963">Cytoplasm</keyword>
<evidence type="ECO:0000256" key="3">
    <source>
        <dbReference type="ARBA" id="ARBA00022490"/>
    </source>
</evidence>
<dbReference type="STRING" id="157652.A0A371EBB8"/>
<feature type="compositionally biased region" description="Polar residues" evidence="5">
    <location>
        <begin position="183"/>
        <end position="202"/>
    </location>
</feature>
<feature type="non-terminal residue" evidence="6">
    <location>
        <position position="1"/>
    </location>
</feature>
<evidence type="ECO:0008006" key="8">
    <source>
        <dbReference type="Google" id="ProtNLM"/>
    </source>
</evidence>
<feature type="region of interest" description="Disordered" evidence="5">
    <location>
        <begin position="325"/>
        <end position="388"/>
    </location>
</feature>
<dbReference type="EMBL" id="QJKJ01014961">
    <property type="protein sequence ID" value="RDX63330.1"/>
    <property type="molecule type" value="Genomic_DNA"/>
</dbReference>
<organism evidence="6 7">
    <name type="scientific">Mucuna pruriens</name>
    <name type="common">Velvet bean</name>
    <name type="synonym">Dolichos pruriens</name>
    <dbReference type="NCBI Taxonomy" id="157652"/>
    <lineage>
        <taxon>Eukaryota</taxon>
        <taxon>Viridiplantae</taxon>
        <taxon>Streptophyta</taxon>
        <taxon>Embryophyta</taxon>
        <taxon>Tracheophyta</taxon>
        <taxon>Spermatophyta</taxon>
        <taxon>Magnoliopsida</taxon>
        <taxon>eudicotyledons</taxon>
        <taxon>Gunneridae</taxon>
        <taxon>Pentapetalae</taxon>
        <taxon>rosids</taxon>
        <taxon>fabids</taxon>
        <taxon>Fabales</taxon>
        <taxon>Fabaceae</taxon>
        <taxon>Papilionoideae</taxon>
        <taxon>50 kb inversion clade</taxon>
        <taxon>NPAAA clade</taxon>
        <taxon>indigoferoid/millettioid clade</taxon>
        <taxon>Phaseoleae</taxon>
        <taxon>Mucuna</taxon>
    </lineage>
</organism>
<feature type="region of interest" description="Disordered" evidence="5">
    <location>
        <begin position="222"/>
        <end position="247"/>
    </location>
</feature>
<name>A0A371EBB8_MUCPR</name>
<gene>
    <name evidence="6" type="ORF">CR513_58254</name>
</gene>
<feature type="compositionally biased region" description="Acidic residues" evidence="5">
    <location>
        <begin position="138"/>
        <end position="148"/>
    </location>
</feature>
<comment type="similarity">
    <text evidence="2">Belongs to the MLF family.</text>
</comment>
<comment type="caution">
    <text evidence="6">The sequence shown here is derived from an EMBL/GenBank/DDBJ whole genome shotgun (WGS) entry which is preliminary data.</text>
</comment>